<dbReference type="EMBL" id="CP045810">
    <property type="protein sequence ID" value="QHN40016.1"/>
    <property type="molecule type" value="Genomic_DNA"/>
</dbReference>
<name>A0A857KZ53_9ACTN</name>
<reference evidence="1" key="1">
    <citation type="journal article" date="2021" name="Nat. Microbiol.">
        <title>Cocultivation of an ultrasmall environmental parasitic bacterium with lytic ability against bacteria associated with wastewater foams.</title>
        <authorList>
            <person name="Batinovic S."/>
            <person name="Rose J.J.A."/>
            <person name="Ratcliffe J."/>
            <person name="Seviour R.J."/>
            <person name="Petrovski S."/>
        </authorList>
    </citation>
    <scope>NUCLEOTIDE SEQUENCE</scope>
    <source>
        <strain evidence="1">CON44</strain>
    </source>
</reference>
<dbReference type="InterPro" id="IPR036759">
    <property type="entry name" value="TPK_catalytic_sf"/>
</dbReference>
<evidence type="ECO:0000313" key="1">
    <source>
        <dbReference type="EMBL" id="QHN40016.1"/>
    </source>
</evidence>
<dbReference type="NCBIfam" id="NF040608">
    <property type="entry name" value="division_SteA"/>
    <property type="match status" value="1"/>
</dbReference>
<organism evidence="1">
    <name type="scientific">Gordonia amarae</name>
    <dbReference type="NCBI Taxonomy" id="36821"/>
    <lineage>
        <taxon>Bacteria</taxon>
        <taxon>Bacillati</taxon>
        <taxon>Actinomycetota</taxon>
        <taxon>Actinomycetes</taxon>
        <taxon>Mycobacteriales</taxon>
        <taxon>Gordoniaceae</taxon>
        <taxon>Gordonia</taxon>
    </lineage>
</organism>
<dbReference type="InterPro" id="IPR047795">
    <property type="entry name" value="Put_SteA-like"/>
</dbReference>
<dbReference type="GO" id="GO:0009229">
    <property type="term" value="P:thiamine diphosphate biosynthetic process"/>
    <property type="evidence" value="ECO:0007669"/>
    <property type="project" value="InterPro"/>
</dbReference>
<proteinExistence type="predicted"/>
<accession>A0A857KZ53</accession>
<sequence>MKMPALLTRPTDALPGVTGIARIDTNTRRLLSRVGPGDIAILDEVDLDRATADRLVAAGVVAVVNASESISGRYPNLGPEVLVASGIVLLDNTGPEVFKRVKDGAKLRVDDDHLYIGDKRLAHGTQLDETEIADMMIDAKSGMVDHLEAFSGNTIEFIRSESPLLIDGVGVPEIDVDLMGRHVVVVADGPDHAADLRSLKPFIKEYQPVLIGVGVGADALVKAGYKPAIIVADPDELKTQTLKSGAQLVLPADTDGHAPGLERIQDLGIGATTFPAIGSAADLGLLLADHHGADLIVTAGCGGDLDDFFDRSRRESNPSTFLTRMKLGAKLVDAKAVATLYRSRVSGTAIAFVVLAALIAIIAAVVLSSAGGEVWDWTVAQWDQLVEWARGVWNR</sequence>
<dbReference type="InterPro" id="IPR022215">
    <property type="entry name" value="SteA-like_C"/>
</dbReference>
<dbReference type="Pfam" id="PF12555">
    <property type="entry name" value="SteA-like_C"/>
    <property type="match status" value="1"/>
</dbReference>
<dbReference type="GO" id="GO:0004788">
    <property type="term" value="F:thiamine diphosphokinase activity"/>
    <property type="evidence" value="ECO:0007669"/>
    <property type="project" value="InterPro"/>
</dbReference>
<dbReference type="GO" id="GO:0005524">
    <property type="term" value="F:ATP binding"/>
    <property type="evidence" value="ECO:0007669"/>
    <property type="project" value="InterPro"/>
</dbReference>
<dbReference type="AlphaFoldDB" id="A0A857KZ53"/>
<dbReference type="SUPFAM" id="SSF63999">
    <property type="entry name" value="Thiamin pyrophosphokinase, catalytic domain"/>
    <property type="match status" value="1"/>
</dbReference>
<gene>
    <name evidence="1" type="ORF">GII30_13400</name>
</gene>
<protein>
    <submittedName>
        <fullName evidence="1">Thiamine pyrophosphokinase</fullName>
    </submittedName>
</protein>